<dbReference type="GO" id="GO:0016853">
    <property type="term" value="F:isomerase activity"/>
    <property type="evidence" value="ECO:0007669"/>
    <property type="project" value="InterPro"/>
</dbReference>
<keyword evidence="3" id="KW-0106">Calcium</keyword>
<dbReference type="RefSeq" id="WP_131330689.1">
    <property type="nucleotide sequence ID" value="NZ_CP044016.1"/>
</dbReference>
<evidence type="ECO:0000313" key="4">
    <source>
        <dbReference type="EMBL" id="QES89751.1"/>
    </source>
</evidence>
<dbReference type="Gene3D" id="2.70.98.10">
    <property type="match status" value="1"/>
</dbReference>
<dbReference type="InterPro" id="IPR008183">
    <property type="entry name" value="Aldose_1/G6P_1-epimerase"/>
</dbReference>
<dbReference type="SUPFAM" id="SSF74650">
    <property type="entry name" value="Galactose mutarotase-like"/>
    <property type="match status" value="1"/>
</dbReference>
<gene>
    <name evidence="4" type="ORF">E0W69_014135</name>
</gene>
<dbReference type="InterPro" id="IPR037481">
    <property type="entry name" value="LacX"/>
</dbReference>
<dbReference type="GO" id="GO:0030246">
    <property type="term" value="F:carbohydrate binding"/>
    <property type="evidence" value="ECO:0007669"/>
    <property type="project" value="InterPro"/>
</dbReference>
<accession>A0A5P2GDS0</accession>
<comment type="cofactor">
    <cofactor evidence="1">
        <name>Ca(2+)</name>
        <dbReference type="ChEBI" id="CHEBI:29108"/>
    </cofactor>
</comment>
<evidence type="ECO:0000256" key="2">
    <source>
        <dbReference type="ARBA" id="ARBA00011245"/>
    </source>
</evidence>
<sequence>MIYLENNFIKAGFVEKGAELQSLINKETGVEYMWGGDPVFWGKHSPVLFPIVGGLKDNEYSFGGNKYSLGRHGFARDSIFSVIEQTETSISFGMSDTADSLTKYPFHFQFLVQYTINKSELIVKYIVKNMGKDAMYFSVGAHPAFNVPLNKDLTFEDYSLKFEKKETVSIYPLDDSGQTKINAIPFLNDSDELPLHKSLFYKDALVFKELVSDKITIQTKDDTHGITIAFKEYPYMGIWSAKDADFLCIEPWDGIADNEAVSGVLEEKEGIKILQAAQVYESSWSISIF</sequence>
<proteinExistence type="predicted"/>
<dbReference type="InterPro" id="IPR011013">
    <property type="entry name" value="Gal_mutarotase_sf_dom"/>
</dbReference>
<reference evidence="4 5" key="1">
    <citation type="submission" date="2019-09" db="EMBL/GenBank/DDBJ databases">
        <title>Complete genome sequence of Arachidicoccus sp. B3-10 isolated from apple orchard soil.</title>
        <authorList>
            <person name="Kim H.S."/>
            <person name="Han K.-I."/>
            <person name="Suh M.K."/>
            <person name="Lee K.C."/>
            <person name="Eom M.K."/>
            <person name="Kim J.-S."/>
            <person name="Kang S.W."/>
            <person name="Sin Y."/>
            <person name="Lee J.-S."/>
        </authorList>
    </citation>
    <scope>NUCLEOTIDE SEQUENCE [LARGE SCALE GENOMIC DNA]</scope>
    <source>
        <strain evidence="4 5">B3-10</strain>
    </source>
</reference>
<evidence type="ECO:0000256" key="1">
    <source>
        <dbReference type="ARBA" id="ARBA00001913"/>
    </source>
</evidence>
<dbReference type="Proteomes" id="UP000292424">
    <property type="component" value="Chromosome"/>
</dbReference>
<name>A0A5P2GDS0_9BACT</name>
<dbReference type="AlphaFoldDB" id="A0A5P2GDS0"/>
<dbReference type="CDD" id="cd09024">
    <property type="entry name" value="Aldose_epim_lacX"/>
    <property type="match status" value="1"/>
</dbReference>
<dbReference type="Pfam" id="PF01263">
    <property type="entry name" value="Aldose_epim"/>
    <property type="match status" value="1"/>
</dbReference>
<dbReference type="OrthoDB" id="9795355at2"/>
<dbReference type="KEGG" id="arac:E0W69_014135"/>
<dbReference type="EMBL" id="CP044016">
    <property type="protein sequence ID" value="QES89751.1"/>
    <property type="molecule type" value="Genomic_DNA"/>
</dbReference>
<protein>
    <submittedName>
        <fullName evidence="4">Aldose 1-epimerase family protein</fullName>
    </submittedName>
</protein>
<keyword evidence="5" id="KW-1185">Reference proteome</keyword>
<dbReference type="GO" id="GO:0005975">
    <property type="term" value="P:carbohydrate metabolic process"/>
    <property type="evidence" value="ECO:0007669"/>
    <property type="project" value="InterPro"/>
</dbReference>
<evidence type="ECO:0000256" key="3">
    <source>
        <dbReference type="ARBA" id="ARBA00022837"/>
    </source>
</evidence>
<comment type="subunit">
    <text evidence="2">Monomer.</text>
</comment>
<evidence type="ECO:0000313" key="5">
    <source>
        <dbReference type="Proteomes" id="UP000292424"/>
    </source>
</evidence>
<organism evidence="4 5">
    <name type="scientific">Rhizosphaericola mali</name>
    <dbReference type="NCBI Taxonomy" id="2545455"/>
    <lineage>
        <taxon>Bacteria</taxon>
        <taxon>Pseudomonadati</taxon>
        <taxon>Bacteroidota</taxon>
        <taxon>Chitinophagia</taxon>
        <taxon>Chitinophagales</taxon>
        <taxon>Chitinophagaceae</taxon>
        <taxon>Rhizosphaericola</taxon>
    </lineage>
</organism>
<dbReference type="InterPro" id="IPR014718">
    <property type="entry name" value="GH-type_carb-bd"/>
</dbReference>